<dbReference type="SMART" id="SM00014">
    <property type="entry name" value="acidPPc"/>
    <property type="match status" value="1"/>
</dbReference>
<feature type="transmembrane region" description="Helical" evidence="1">
    <location>
        <begin position="125"/>
        <end position="144"/>
    </location>
</feature>
<dbReference type="Pfam" id="PF01569">
    <property type="entry name" value="PAP2"/>
    <property type="match status" value="1"/>
</dbReference>
<evidence type="ECO:0000256" key="1">
    <source>
        <dbReference type="SAM" id="Phobius"/>
    </source>
</evidence>
<dbReference type="Proteomes" id="UP000251402">
    <property type="component" value="Chromosome"/>
</dbReference>
<name>A0A364WWI8_9SPHI</name>
<accession>A0A364WWI8</accession>
<evidence type="ECO:0000313" key="3">
    <source>
        <dbReference type="EMBL" id="QEM06154.1"/>
    </source>
</evidence>
<dbReference type="EMBL" id="CP043451">
    <property type="protein sequence ID" value="QEM06154.1"/>
    <property type="molecule type" value="Genomic_DNA"/>
</dbReference>
<keyword evidence="1" id="KW-1133">Transmembrane helix</keyword>
<dbReference type="EMBL" id="CP043450">
    <property type="protein sequence ID" value="QEM13671.1"/>
    <property type="molecule type" value="Genomic_DNA"/>
</dbReference>
<dbReference type="InterPro" id="IPR036938">
    <property type="entry name" value="PAP2/HPO_sf"/>
</dbReference>
<feature type="domain" description="Phosphatidic acid phosphatase type 2/haloperoxidase" evidence="2">
    <location>
        <begin position="78"/>
        <end position="194"/>
    </location>
</feature>
<organism evidence="4 5">
    <name type="scientific">Mucilaginibacter rubeus</name>
    <dbReference type="NCBI Taxonomy" id="2027860"/>
    <lineage>
        <taxon>Bacteria</taxon>
        <taxon>Pseudomonadati</taxon>
        <taxon>Bacteroidota</taxon>
        <taxon>Sphingobacteriia</taxon>
        <taxon>Sphingobacteriales</taxon>
        <taxon>Sphingobacteriaceae</taxon>
        <taxon>Mucilaginibacter</taxon>
    </lineage>
</organism>
<proteinExistence type="predicted"/>
<reference evidence="4" key="1">
    <citation type="submission" date="2019-08" db="EMBL/GenBank/DDBJ databases">
        <title>Comparative genome analysis confer to the adaptation heavy metal polluted environment.</title>
        <authorList>
            <person name="Li Y."/>
        </authorList>
    </citation>
    <scope>NUCLEOTIDE SEQUENCE [LARGE SCALE GENOMIC DNA]</scope>
    <source>
        <strain evidence="4">P1</strain>
        <strain evidence="3">P2</strain>
    </source>
</reference>
<dbReference type="SUPFAM" id="SSF48317">
    <property type="entry name" value="Acid phosphatase/Vanadium-dependent haloperoxidase"/>
    <property type="match status" value="1"/>
</dbReference>
<dbReference type="Gene3D" id="1.20.144.10">
    <property type="entry name" value="Phosphatidic acid phosphatase type 2/haloperoxidase"/>
    <property type="match status" value="2"/>
</dbReference>
<dbReference type="RefSeq" id="WP_112571143.1">
    <property type="nucleotide sequence ID" value="NZ_CP043450.1"/>
</dbReference>
<evidence type="ECO:0000313" key="4">
    <source>
        <dbReference type="EMBL" id="QEM13671.1"/>
    </source>
</evidence>
<dbReference type="PANTHER" id="PTHR14969">
    <property type="entry name" value="SPHINGOSINE-1-PHOSPHATE PHOSPHOHYDROLASE"/>
    <property type="match status" value="1"/>
</dbReference>
<dbReference type="Proteomes" id="UP000250557">
    <property type="component" value="Chromosome"/>
</dbReference>
<feature type="transmembrane region" description="Helical" evidence="1">
    <location>
        <begin position="80"/>
        <end position="99"/>
    </location>
</feature>
<dbReference type="CDD" id="cd03392">
    <property type="entry name" value="PAP2_like_2"/>
    <property type="match status" value="1"/>
</dbReference>
<evidence type="ECO:0000259" key="2">
    <source>
        <dbReference type="SMART" id="SM00014"/>
    </source>
</evidence>
<sequence>MLYVLVTMMIGFLALTAFVFFMPVFLLDREFSEEAQEHQNPQLDTAMKMVSWFGYMPNSVIIVLGTALLFFLYKYKKEGLFLLSTLISGIISSIVKLIVNRPRPSETLVRIIEKTRQQSFPSGHVIFYVVFFGFLAQLMFEIAAVPKFIRASVGSICMLLIFIVPFSRIYLGAHWLTDVLGGFLLGLVILATLAYLYLKKRNIALHRNEV</sequence>
<gene>
    <name evidence="4" type="ORF">DEO27_027885</name>
    <name evidence="3" type="ORF">DIU31_022530</name>
</gene>
<protein>
    <submittedName>
        <fullName evidence="4">Phosphatase PAP2 family protein</fullName>
    </submittedName>
</protein>
<feature type="transmembrane region" description="Helical" evidence="1">
    <location>
        <begin position="50"/>
        <end position="73"/>
    </location>
</feature>
<evidence type="ECO:0000313" key="5">
    <source>
        <dbReference type="Proteomes" id="UP000251402"/>
    </source>
</evidence>
<dbReference type="PANTHER" id="PTHR14969:SF13">
    <property type="entry name" value="AT30094P"/>
    <property type="match status" value="1"/>
</dbReference>
<dbReference type="AlphaFoldDB" id="A0A364WWI8"/>
<keyword evidence="1" id="KW-0472">Membrane</keyword>
<keyword evidence="5" id="KW-1185">Reference proteome</keyword>
<dbReference type="InterPro" id="IPR000326">
    <property type="entry name" value="PAP2/HPO"/>
</dbReference>
<keyword evidence="1" id="KW-0812">Transmembrane</keyword>
<feature type="transmembrane region" description="Helical" evidence="1">
    <location>
        <begin position="151"/>
        <end position="173"/>
    </location>
</feature>
<feature type="transmembrane region" description="Helical" evidence="1">
    <location>
        <begin position="179"/>
        <end position="198"/>
    </location>
</feature>
<dbReference type="KEGG" id="mrub:DEO27_027885"/>
<dbReference type="OrthoDB" id="9773582at2"/>